<keyword evidence="6 7" id="KW-0472">Membrane</keyword>
<dbReference type="PANTHER" id="PTHR42709">
    <property type="entry name" value="ALKALINE PHOSPHATASE LIKE PROTEIN"/>
    <property type="match status" value="1"/>
</dbReference>
<dbReference type="RefSeq" id="WP_274258579.1">
    <property type="nucleotide sequence ID" value="NZ_CP117884.1"/>
</dbReference>
<evidence type="ECO:0000256" key="7">
    <source>
        <dbReference type="SAM" id="Phobius"/>
    </source>
</evidence>
<evidence type="ECO:0000256" key="3">
    <source>
        <dbReference type="ARBA" id="ARBA00022475"/>
    </source>
</evidence>
<feature type="domain" description="VTT" evidence="8">
    <location>
        <begin position="30"/>
        <end position="161"/>
    </location>
</feature>
<evidence type="ECO:0000313" key="9">
    <source>
        <dbReference type="EMBL" id="WDF81656.1"/>
    </source>
</evidence>
<keyword evidence="10" id="KW-1185">Reference proteome</keyword>
<evidence type="ECO:0000259" key="8">
    <source>
        <dbReference type="Pfam" id="PF09335"/>
    </source>
</evidence>
<keyword evidence="5 7" id="KW-1133">Transmembrane helix</keyword>
<evidence type="ECO:0000256" key="5">
    <source>
        <dbReference type="ARBA" id="ARBA00022989"/>
    </source>
</evidence>
<sequence>MQDIIINTIERYGYLAVFLLITLENVFPPIPSEIVLSFAGFATKHTTMNPIGAIIAATLGSVLGALILYWVGRLLTPERMARLLNGWVGRVLRFKPDDLAKTEAWFNRRGSIAVFICRFVPIVRSLISIPAGMSRMNVGKFTALSAAGTLIWNIVLIYLGRAAGHAWPHVAGIIDRYAYVSLIVLVIAFVALIVVWRRKHKRA</sequence>
<dbReference type="InterPro" id="IPR051311">
    <property type="entry name" value="DedA_domain"/>
</dbReference>
<dbReference type="Proteomes" id="UP001220377">
    <property type="component" value="Chromosome"/>
</dbReference>
<keyword evidence="3" id="KW-1003">Cell membrane</keyword>
<dbReference type="Pfam" id="PF09335">
    <property type="entry name" value="VTT_dom"/>
    <property type="match status" value="1"/>
</dbReference>
<gene>
    <name evidence="9" type="ORF">PQ472_06890</name>
</gene>
<comment type="similarity">
    <text evidence="2">Belongs to the DedA family.</text>
</comment>
<feature type="transmembrane region" description="Helical" evidence="7">
    <location>
        <begin position="141"/>
        <end position="159"/>
    </location>
</feature>
<feature type="transmembrane region" description="Helical" evidence="7">
    <location>
        <begin position="179"/>
        <end position="196"/>
    </location>
</feature>
<evidence type="ECO:0000313" key="10">
    <source>
        <dbReference type="Proteomes" id="UP001220377"/>
    </source>
</evidence>
<evidence type="ECO:0000256" key="2">
    <source>
        <dbReference type="ARBA" id="ARBA00010792"/>
    </source>
</evidence>
<feature type="transmembrane region" description="Helical" evidence="7">
    <location>
        <begin position="51"/>
        <end position="72"/>
    </location>
</feature>
<dbReference type="InterPro" id="IPR032816">
    <property type="entry name" value="VTT_dom"/>
</dbReference>
<comment type="subcellular location">
    <subcellularLocation>
        <location evidence="1">Cell membrane</location>
        <topology evidence="1">Multi-pass membrane protein</topology>
    </subcellularLocation>
</comment>
<proteinExistence type="inferred from homology"/>
<dbReference type="PANTHER" id="PTHR42709:SF6">
    <property type="entry name" value="UNDECAPRENYL PHOSPHATE TRANSPORTER A"/>
    <property type="match status" value="1"/>
</dbReference>
<dbReference type="EMBL" id="CP117884">
    <property type="protein sequence ID" value="WDF81656.1"/>
    <property type="molecule type" value="Genomic_DNA"/>
</dbReference>
<evidence type="ECO:0000256" key="6">
    <source>
        <dbReference type="ARBA" id="ARBA00023136"/>
    </source>
</evidence>
<accession>A0ABY7WPQ7</accession>
<evidence type="ECO:0000256" key="4">
    <source>
        <dbReference type="ARBA" id="ARBA00022692"/>
    </source>
</evidence>
<evidence type="ECO:0000256" key="1">
    <source>
        <dbReference type="ARBA" id="ARBA00004651"/>
    </source>
</evidence>
<organism evidence="9 10">
    <name type="scientific">Lacticaseibacillus pabuli</name>
    <dbReference type="NCBI Taxonomy" id="3025672"/>
    <lineage>
        <taxon>Bacteria</taxon>
        <taxon>Bacillati</taxon>
        <taxon>Bacillota</taxon>
        <taxon>Bacilli</taxon>
        <taxon>Lactobacillales</taxon>
        <taxon>Lactobacillaceae</taxon>
        <taxon>Lacticaseibacillus</taxon>
    </lineage>
</organism>
<protein>
    <submittedName>
        <fullName evidence="9">DedA family protein</fullName>
    </submittedName>
</protein>
<keyword evidence="4 7" id="KW-0812">Transmembrane</keyword>
<name>A0ABY7WPQ7_9LACO</name>
<reference evidence="9 10" key="1">
    <citation type="submission" date="2023-02" db="EMBL/GenBank/DDBJ databases">
        <title>Genome sequence of Lacticaseibacillus sp. KACC 23028.</title>
        <authorList>
            <person name="Kim S."/>
            <person name="Heo J."/>
            <person name="Kwon S.-W."/>
        </authorList>
    </citation>
    <scope>NUCLEOTIDE SEQUENCE [LARGE SCALE GENOMIC DNA]</scope>
    <source>
        <strain evidence="9 10">KACC 23028</strain>
    </source>
</reference>
<feature type="transmembrane region" description="Helical" evidence="7">
    <location>
        <begin position="12"/>
        <end position="31"/>
    </location>
</feature>